<name>A0A1G8LYZ4_9GAMM</name>
<dbReference type="Gene3D" id="2.130.10.10">
    <property type="entry name" value="YVTN repeat-like/Quinoprotein amine dehydrogenase"/>
    <property type="match status" value="1"/>
</dbReference>
<comment type="similarity">
    <text evidence="4">Belongs to the BamB family.</text>
</comment>
<dbReference type="HAMAP" id="MF_00923">
    <property type="entry name" value="OM_assembly_BamB"/>
    <property type="match status" value="1"/>
</dbReference>
<sequence>MAKAGKGWLAGLMVLALMGCASSDEDEIGVKVSPLPEIEPTVTAEVVWRASSGDGIDEYWSSLSPEVAYGKVFAAERFGLITAYDQQTGKEIWRQNLRREFALGALKKNNGARLSAGISHGFNRIFIGSENGVLFALNQETGEVDWQASTRGELLSDPAIVDGKVVVNTGSGKVQAFDVDSGELLWTYELTMPSLVLRGTSGVASSQGAALTGTPDGKLVAVFSQQGAPIWEARLAEASGSNELERVVDVDSKPLVLGGTVYGTAFNGNLAAVELRSGQIKWQRQYSSYSPMDLQGNALFLTDSSGTVYSVNRQNGLETWANSSLTGRMVTGPAVAGEYLVVGDFEGYLHIMDRASGTLVGRLQIDGSGLYTQPLVVDDKIYLQTRDGRIAVVTIG</sequence>
<dbReference type="NCBIfam" id="NF008351">
    <property type="entry name" value="PRK11138.1"/>
    <property type="match status" value="1"/>
</dbReference>
<protein>
    <recommendedName>
        <fullName evidence="4">Outer membrane protein assembly factor BamB</fullName>
    </recommendedName>
</protein>
<dbReference type="GO" id="GO:0009279">
    <property type="term" value="C:cell outer membrane"/>
    <property type="evidence" value="ECO:0007669"/>
    <property type="project" value="UniProtKB-SubCell"/>
</dbReference>
<keyword evidence="8" id="KW-1185">Reference proteome</keyword>
<dbReference type="PANTHER" id="PTHR34512">
    <property type="entry name" value="CELL SURFACE PROTEIN"/>
    <property type="match status" value="1"/>
</dbReference>
<feature type="domain" description="Pyrrolo-quinoline quinone repeat" evidence="6">
    <location>
        <begin position="326"/>
        <end position="392"/>
    </location>
</feature>
<dbReference type="OrthoDB" id="5173551at2"/>
<dbReference type="Proteomes" id="UP000199527">
    <property type="component" value="Unassembled WGS sequence"/>
</dbReference>
<keyword evidence="3 4" id="KW-0998">Cell outer membrane</keyword>
<gene>
    <name evidence="4" type="primary">bamB</name>
    <name evidence="7" type="ORF">SAMN04488540_102215</name>
</gene>
<keyword evidence="4" id="KW-0449">Lipoprotein</keyword>
<feature type="signal peptide" evidence="5">
    <location>
        <begin position="1"/>
        <end position="23"/>
    </location>
</feature>
<feature type="domain" description="Pyrrolo-quinoline quinone repeat" evidence="6">
    <location>
        <begin position="78"/>
        <end position="322"/>
    </location>
</feature>
<evidence type="ECO:0000259" key="6">
    <source>
        <dbReference type="Pfam" id="PF13360"/>
    </source>
</evidence>
<dbReference type="EMBL" id="FNEM01000002">
    <property type="protein sequence ID" value="SDI60962.1"/>
    <property type="molecule type" value="Genomic_DNA"/>
</dbReference>
<dbReference type="GO" id="GO:0051205">
    <property type="term" value="P:protein insertion into membrane"/>
    <property type="evidence" value="ECO:0007669"/>
    <property type="project" value="UniProtKB-UniRule"/>
</dbReference>
<feature type="chain" id="PRO_5011800910" description="Outer membrane protein assembly factor BamB" evidence="5">
    <location>
        <begin position="24"/>
        <end position="396"/>
    </location>
</feature>
<evidence type="ECO:0000256" key="5">
    <source>
        <dbReference type="SAM" id="SignalP"/>
    </source>
</evidence>
<evidence type="ECO:0000256" key="4">
    <source>
        <dbReference type="HAMAP-Rule" id="MF_00923"/>
    </source>
</evidence>
<dbReference type="SMART" id="SM00564">
    <property type="entry name" value="PQQ"/>
    <property type="match status" value="6"/>
</dbReference>
<dbReference type="NCBIfam" id="TIGR03300">
    <property type="entry name" value="assembly_YfgL"/>
    <property type="match status" value="1"/>
</dbReference>
<dbReference type="AlphaFoldDB" id="A0A1G8LYZ4"/>
<dbReference type="SUPFAM" id="SSF50998">
    <property type="entry name" value="Quinoprotein alcohol dehydrogenase-like"/>
    <property type="match status" value="1"/>
</dbReference>
<comment type="function">
    <text evidence="4">Part of the outer membrane protein assembly complex, which is involved in assembly and insertion of beta-barrel proteins into the outer membrane.</text>
</comment>
<accession>A0A1G8LYZ4</accession>
<organism evidence="7 8">
    <name type="scientific">Ferrimonas sediminum</name>
    <dbReference type="NCBI Taxonomy" id="718193"/>
    <lineage>
        <taxon>Bacteria</taxon>
        <taxon>Pseudomonadati</taxon>
        <taxon>Pseudomonadota</taxon>
        <taxon>Gammaproteobacteria</taxon>
        <taxon>Alteromonadales</taxon>
        <taxon>Ferrimonadaceae</taxon>
        <taxon>Ferrimonas</taxon>
    </lineage>
</organism>
<dbReference type="Pfam" id="PF13360">
    <property type="entry name" value="PQQ_2"/>
    <property type="match status" value="2"/>
</dbReference>
<dbReference type="InterPro" id="IPR002372">
    <property type="entry name" value="PQQ_rpt_dom"/>
</dbReference>
<evidence type="ECO:0000313" key="8">
    <source>
        <dbReference type="Proteomes" id="UP000199527"/>
    </source>
</evidence>
<dbReference type="GO" id="GO:0043165">
    <property type="term" value="P:Gram-negative-bacterium-type cell outer membrane assembly"/>
    <property type="evidence" value="ECO:0007669"/>
    <property type="project" value="UniProtKB-UniRule"/>
</dbReference>
<keyword evidence="1 4" id="KW-0732">Signal</keyword>
<dbReference type="InterPro" id="IPR017687">
    <property type="entry name" value="BamB"/>
</dbReference>
<evidence type="ECO:0000256" key="2">
    <source>
        <dbReference type="ARBA" id="ARBA00023136"/>
    </source>
</evidence>
<keyword evidence="4" id="KW-0564">Palmitate</keyword>
<dbReference type="PANTHER" id="PTHR34512:SF30">
    <property type="entry name" value="OUTER MEMBRANE PROTEIN ASSEMBLY FACTOR BAMB"/>
    <property type="match status" value="1"/>
</dbReference>
<evidence type="ECO:0000313" key="7">
    <source>
        <dbReference type="EMBL" id="SDI60962.1"/>
    </source>
</evidence>
<reference evidence="8" key="1">
    <citation type="submission" date="2016-10" db="EMBL/GenBank/DDBJ databases">
        <authorList>
            <person name="Varghese N."/>
            <person name="Submissions S."/>
        </authorList>
    </citation>
    <scope>NUCLEOTIDE SEQUENCE [LARGE SCALE GENOMIC DNA]</scope>
    <source>
        <strain evidence="8">DSM 23317</strain>
    </source>
</reference>
<proteinExistence type="inferred from homology"/>
<comment type="subunit">
    <text evidence="4">Part of the Bam complex.</text>
</comment>
<dbReference type="InterPro" id="IPR011047">
    <property type="entry name" value="Quinoprotein_ADH-like_sf"/>
</dbReference>
<dbReference type="PROSITE" id="PS51257">
    <property type="entry name" value="PROKAR_LIPOPROTEIN"/>
    <property type="match status" value="1"/>
</dbReference>
<evidence type="ECO:0000256" key="1">
    <source>
        <dbReference type="ARBA" id="ARBA00022729"/>
    </source>
</evidence>
<dbReference type="InterPro" id="IPR015943">
    <property type="entry name" value="WD40/YVTN_repeat-like_dom_sf"/>
</dbReference>
<comment type="subcellular location">
    <subcellularLocation>
        <location evidence="4">Cell outer membrane</location>
        <topology evidence="4">Lipid-anchor</topology>
    </subcellularLocation>
</comment>
<dbReference type="RefSeq" id="WP_090362009.1">
    <property type="nucleotide sequence ID" value="NZ_FNEM01000002.1"/>
</dbReference>
<keyword evidence="2 4" id="KW-0472">Membrane</keyword>
<evidence type="ECO:0000256" key="3">
    <source>
        <dbReference type="ARBA" id="ARBA00023237"/>
    </source>
</evidence>
<dbReference type="InterPro" id="IPR018391">
    <property type="entry name" value="PQQ_b-propeller_rpt"/>
</dbReference>